<dbReference type="EMBL" id="HBUF01360682">
    <property type="protein sequence ID" value="CAG6720543.1"/>
    <property type="molecule type" value="Transcribed_RNA"/>
</dbReference>
<dbReference type="EMBL" id="HBUF01360683">
    <property type="protein sequence ID" value="CAG6720545.1"/>
    <property type="molecule type" value="Transcribed_RNA"/>
</dbReference>
<evidence type="ECO:0000313" key="2">
    <source>
        <dbReference type="EMBL" id="CAG6720545.1"/>
    </source>
</evidence>
<organism evidence="2">
    <name type="scientific">Cacopsylla melanoneura</name>
    <dbReference type="NCBI Taxonomy" id="428564"/>
    <lineage>
        <taxon>Eukaryota</taxon>
        <taxon>Metazoa</taxon>
        <taxon>Ecdysozoa</taxon>
        <taxon>Arthropoda</taxon>
        <taxon>Hexapoda</taxon>
        <taxon>Insecta</taxon>
        <taxon>Pterygota</taxon>
        <taxon>Neoptera</taxon>
        <taxon>Paraneoptera</taxon>
        <taxon>Hemiptera</taxon>
        <taxon>Sternorrhyncha</taxon>
        <taxon>Psylloidea</taxon>
        <taxon>Psyllidae</taxon>
        <taxon>Psyllinae</taxon>
        <taxon>Cacopsylla</taxon>
    </lineage>
</organism>
<keyword evidence="1" id="KW-0472">Membrane</keyword>
<keyword evidence="1" id="KW-0812">Transmembrane</keyword>
<keyword evidence="1" id="KW-1133">Transmembrane helix</keyword>
<feature type="transmembrane region" description="Helical" evidence="1">
    <location>
        <begin position="70"/>
        <end position="90"/>
    </location>
</feature>
<accession>A0A8D8Y726</accession>
<protein>
    <submittedName>
        <fullName evidence="2">Uncharacterized protein</fullName>
    </submittedName>
</protein>
<proteinExistence type="predicted"/>
<reference evidence="2" key="1">
    <citation type="submission" date="2021-05" db="EMBL/GenBank/DDBJ databases">
        <authorList>
            <person name="Alioto T."/>
            <person name="Alioto T."/>
            <person name="Gomez Garrido J."/>
        </authorList>
    </citation>
    <scope>NUCLEOTIDE SEQUENCE</scope>
</reference>
<dbReference type="AlphaFoldDB" id="A0A8D8Y726"/>
<name>A0A8D8Y726_9HEMI</name>
<evidence type="ECO:0000256" key="1">
    <source>
        <dbReference type="SAM" id="Phobius"/>
    </source>
</evidence>
<sequence length="103" mass="11771">MGILSLVLVSLERFDPGMRTLENKLTSYIEPKKIKPPRAAENIASEMKVPSRLQKTDIKIIKRKQNYSQIFSLLSVRSLLAIVILAVRIINLTKRVVLILETR</sequence>